<keyword evidence="4" id="KW-1185">Reference proteome</keyword>
<comment type="caution">
    <text evidence="3">The sequence shown here is derived from an EMBL/GenBank/DDBJ whole genome shotgun (WGS) entry which is preliminary data.</text>
</comment>
<dbReference type="Gene3D" id="3.40.50.2300">
    <property type="match status" value="1"/>
</dbReference>
<proteinExistence type="predicted"/>
<dbReference type="EMBL" id="VNIB01000001">
    <property type="protein sequence ID" value="TYP00227.1"/>
    <property type="molecule type" value="Genomic_DNA"/>
</dbReference>
<dbReference type="InterPro" id="IPR028976">
    <property type="entry name" value="CheC-like_sf"/>
</dbReference>
<organism evidence="3 4">
    <name type="scientific">Geothermobacter ehrlichii</name>
    <dbReference type="NCBI Taxonomy" id="213224"/>
    <lineage>
        <taxon>Bacteria</taxon>
        <taxon>Pseudomonadati</taxon>
        <taxon>Thermodesulfobacteriota</taxon>
        <taxon>Desulfuromonadia</taxon>
        <taxon>Desulfuromonadales</taxon>
        <taxon>Geothermobacteraceae</taxon>
        <taxon>Geothermobacter</taxon>
    </lineage>
</organism>
<dbReference type="Gene3D" id="3.40.1550.10">
    <property type="entry name" value="CheC-like"/>
    <property type="match status" value="2"/>
</dbReference>
<gene>
    <name evidence="3" type="ORF">EDC39_101388</name>
</gene>
<dbReference type="SUPFAM" id="SSF103039">
    <property type="entry name" value="CheC-like"/>
    <property type="match status" value="2"/>
</dbReference>
<dbReference type="AlphaFoldDB" id="A0A5D3WPS8"/>
<evidence type="ECO:0000313" key="4">
    <source>
        <dbReference type="Proteomes" id="UP000324159"/>
    </source>
</evidence>
<evidence type="ECO:0000256" key="1">
    <source>
        <dbReference type="ARBA" id="ARBA00022500"/>
    </source>
</evidence>
<protein>
    <submittedName>
        <fullName evidence="3">Uncharacterized protein</fullName>
    </submittedName>
</protein>
<sequence>MDRTKIAQKILSAYLPKGQEEIAALLGQDVVLEDEGLESKDREAFFDQLQGKQVIATIQVEGEKPGNAWCVADFRDAIRLGGTLIMLPEEEIAERISSGEMGEEEKDAFGEIVNLLIGVLSSLFETVYPGKLRMVKTGVDLVDPLQVAAREEWPFPEGSLIIQAAKGKLAGEDFAGMFYLVLPAELVGEEEATVGDALEAKAEERVPEPSDETGNKLGGGQPVAESMDDSAIEARKETGKKTGITRQKLTKILKAVLERLQVEVGGFLGHDFSLKNRRIRFATPEEIFSGLQGKQVLADIQVEGDAKGQGWLMMTLPAAIRLGGTLIMLPDSELQVRLASDEYGEEDSDAFGEIVNIVAGVYTTVFKDLYAGGNLRFVKIDQAVIDPLVIEVGEDYPVADEEYVLIEAEAFFDDVSLGATRTFFPLRVFHLRPDDEVKETPKNPVSRTTDADGDGDEAGVPSERQPEGPSGDTAGSDSGEERPVVVLCCGDDQMAETFRKAGEDVGFNVVVRPLHGNSGDEKLKSPAVRLIMLVFDDVGEKGLAAAIRINSIVRDQVPMIAAGPNWTRSMVLRAIKYGIRDILVTPADEERISEKIREHAA</sequence>
<reference evidence="3 4" key="1">
    <citation type="submission" date="2019-07" db="EMBL/GenBank/DDBJ databases">
        <title>Genomic Encyclopedia of Type Strains, Phase IV (KMG-IV): sequencing the most valuable type-strain genomes for metagenomic binning, comparative biology and taxonomic classification.</title>
        <authorList>
            <person name="Goeker M."/>
        </authorList>
    </citation>
    <scope>NUCLEOTIDE SEQUENCE [LARGE SCALE GENOMIC DNA]</scope>
    <source>
        <strain evidence="3 4">SS015</strain>
    </source>
</reference>
<name>A0A5D3WPS8_9BACT</name>
<accession>A0A5D3WPS8</accession>
<feature type="region of interest" description="Disordered" evidence="2">
    <location>
        <begin position="435"/>
        <end position="481"/>
    </location>
</feature>
<evidence type="ECO:0000313" key="3">
    <source>
        <dbReference type="EMBL" id="TYP00227.1"/>
    </source>
</evidence>
<dbReference type="Proteomes" id="UP000324159">
    <property type="component" value="Unassembled WGS sequence"/>
</dbReference>
<dbReference type="GO" id="GO:0006935">
    <property type="term" value="P:chemotaxis"/>
    <property type="evidence" value="ECO:0007669"/>
    <property type="project" value="UniProtKB-KW"/>
</dbReference>
<evidence type="ECO:0000256" key="2">
    <source>
        <dbReference type="SAM" id="MobiDB-lite"/>
    </source>
</evidence>
<feature type="region of interest" description="Disordered" evidence="2">
    <location>
        <begin position="199"/>
        <end position="229"/>
    </location>
</feature>
<keyword evidence="1" id="KW-0145">Chemotaxis</keyword>
<feature type="compositionally biased region" description="Basic and acidic residues" evidence="2">
    <location>
        <begin position="199"/>
        <end position="208"/>
    </location>
</feature>
<dbReference type="OrthoDB" id="5428968at2"/>
<dbReference type="RefSeq" id="WP_148894416.1">
    <property type="nucleotide sequence ID" value="NZ_VNIB01000001.1"/>
</dbReference>